<comment type="catalytic activity">
    <reaction evidence="10">
        <text>O-phospho-L-seryl-[protein] + H2O = L-seryl-[protein] + phosphate</text>
        <dbReference type="Rhea" id="RHEA:20629"/>
        <dbReference type="Rhea" id="RHEA-COMP:9863"/>
        <dbReference type="Rhea" id="RHEA-COMP:11604"/>
        <dbReference type="ChEBI" id="CHEBI:15377"/>
        <dbReference type="ChEBI" id="CHEBI:29999"/>
        <dbReference type="ChEBI" id="CHEBI:43474"/>
        <dbReference type="ChEBI" id="CHEBI:83421"/>
        <dbReference type="EC" id="3.1.3.16"/>
    </reaction>
</comment>
<feature type="domain" description="PPM-type phosphatase" evidence="12">
    <location>
        <begin position="1"/>
        <end position="237"/>
    </location>
</feature>
<dbReference type="GO" id="GO:0046872">
    <property type="term" value="F:metal ion binding"/>
    <property type="evidence" value="ECO:0007669"/>
    <property type="project" value="UniProtKB-KW"/>
</dbReference>
<dbReference type="InterPro" id="IPR001932">
    <property type="entry name" value="PPM-type_phosphatase-like_dom"/>
</dbReference>
<dbReference type="AlphaFoldDB" id="A0A7J7C571"/>
<organism evidence="13 14">
    <name type="scientific">Tripterygium wilfordii</name>
    <name type="common">Thunder God vine</name>
    <dbReference type="NCBI Taxonomy" id="458696"/>
    <lineage>
        <taxon>Eukaryota</taxon>
        <taxon>Viridiplantae</taxon>
        <taxon>Streptophyta</taxon>
        <taxon>Embryophyta</taxon>
        <taxon>Tracheophyta</taxon>
        <taxon>Spermatophyta</taxon>
        <taxon>Magnoliopsida</taxon>
        <taxon>eudicotyledons</taxon>
        <taxon>Gunneridae</taxon>
        <taxon>Pentapetalae</taxon>
        <taxon>rosids</taxon>
        <taxon>fabids</taxon>
        <taxon>Celastrales</taxon>
        <taxon>Celastraceae</taxon>
        <taxon>Tripterygium</taxon>
    </lineage>
</organism>
<dbReference type="CDD" id="cd00143">
    <property type="entry name" value="PP2Cc"/>
    <property type="match status" value="1"/>
</dbReference>
<dbReference type="PROSITE" id="PS51746">
    <property type="entry name" value="PPM_2"/>
    <property type="match status" value="1"/>
</dbReference>
<keyword evidence="9" id="KW-0464">Manganese</keyword>
<proteinExistence type="inferred from homology"/>
<reference evidence="13 14" key="1">
    <citation type="journal article" date="2020" name="Nat. Commun.">
        <title>Genome of Tripterygium wilfordii and identification of cytochrome P450 involved in triptolide biosynthesis.</title>
        <authorList>
            <person name="Tu L."/>
            <person name="Su P."/>
            <person name="Zhang Z."/>
            <person name="Gao L."/>
            <person name="Wang J."/>
            <person name="Hu T."/>
            <person name="Zhou J."/>
            <person name="Zhang Y."/>
            <person name="Zhao Y."/>
            <person name="Liu Y."/>
            <person name="Song Y."/>
            <person name="Tong Y."/>
            <person name="Lu Y."/>
            <person name="Yang J."/>
            <person name="Xu C."/>
            <person name="Jia M."/>
            <person name="Peters R.J."/>
            <person name="Huang L."/>
            <person name="Gao W."/>
        </authorList>
    </citation>
    <scope>NUCLEOTIDE SEQUENCE [LARGE SCALE GENOMIC DNA]</scope>
    <source>
        <strain evidence="14">cv. XIE 37</strain>
        <tissue evidence="13">Leaf</tissue>
    </source>
</reference>
<dbReference type="Pfam" id="PF00481">
    <property type="entry name" value="PP2C"/>
    <property type="match status" value="1"/>
</dbReference>
<comment type="cofactor">
    <cofactor evidence="2">
        <name>Mg(2+)</name>
        <dbReference type="ChEBI" id="CHEBI:18420"/>
    </cofactor>
</comment>
<evidence type="ECO:0000256" key="7">
    <source>
        <dbReference type="ARBA" id="ARBA00022842"/>
    </source>
</evidence>
<dbReference type="FunFam" id="3.60.40.10:FF:000010">
    <property type="entry name" value="Probable protein phosphatase 2C 39"/>
    <property type="match status" value="1"/>
</dbReference>
<name>A0A7J7C571_TRIWF</name>
<evidence type="ECO:0000313" key="13">
    <source>
        <dbReference type="EMBL" id="KAF5729268.1"/>
    </source>
</evidence>
<evidence type="ECO:0000256" key="11">
    <source>
        <dbReference type="ARBA" id="ARBA00048336"/>
    </source>
</evidence>
<dbReference type="SMART" id="SM00332">
    <property type="entry name" value="PP2Cc"/>
    <property type="match status" value="1"/>
</dbReference>
<dbReference type="EMBL" id="JAAARO010000021">
    <property type="protein sequence ID" value="KAF5729268.1"/>
    <property type="molecule type" value="Genomic_DNA"/>
</dbReference>
<evidence type="ECO:0000256" key="1">
    <source>
        <dbReference type="ARBA" id="ARBA00001936"/>
    </source>
</evidence>
<evidence type="ECO:0000256" key="9">
    <source>
        <dbReference type="ARBA" id="ARBA00023211"/>
    </source>
</evidence>
<accession>A0A7J7C571</accession>
<evidence type="ECO:0000259" key="12">
    <source>
        <dbReference type="PROSITE" id="PS51746"/>
    </source>
</evidence>
<evidence type="ECO:0000256" key="4">
    <source>
        <dbReference type="ARBA" id="ARBA00013081"/>
    </source>
</evidence>
<gene>
    <name evidence="13" type="ORF">HS088_TW21G01431</name>
</gene>
<comment type="caution">
    <text evidence="13">The sequence shown here is derived from an EMBL/GenBank/DDBJ whole genome shotgun (WGS) entry which is preliminary data.</text>
</comment>
<evidence type="ECO:0000313" key="14">
    <source>
        <dbReference type="Proteomes" id="UP000593562"/>
    </source>
</evidence>
<keyword evidence="8" id="KW-0904">Protein phosphatase</keyword>
<dbReference type="Gene3D" id="3.60.40.10">
    <property type="entry name" value="PPM-type phosphatase domain"/>
    <property type="match status" value="1"/>
</dbReference>
<evidence type="ECO:0000256" key="8">
    <source>
        <dbReference type="ARBA" id="ARBA00022912"/>
    </source>
</evidence>
<sequence>MGHKMEDYIVAENREINGHELGLYAIFDGHSGRKVVEYLQSNLFDNILAEPTFWTNPETAIKRAYRETDYEILDKIVGSRGGSAAVTGILIDRQKLIVPNVGDSRAVLCTEGVAKRLSVDHDPEKEKKVVESRGGFVTQMPGNVPRVDGRLAMTRSFGDESLKDHIISKPDIKITTIDTNAEFMILASDGMWKVMSDQEVCDCVGQFNDAQEASEELIKEALSRGSLDDISCMVVMFH</sequence>
<keyword evidence="5" id="KW-0479">Metal-binding</keyword>
<comment type="similarity">
    <text evidence="3">Belongs to the PP2C family.</text>
</comment>
<dbReference type="PANTHER" id="PTHR47992">
    <property type="entry name" value="PROTEIN PHOSPHATASE"/>
    <property type="match status" value="1"/>
</dbReference>
<evidence type="ECO:0000256" key="6">
    <source>
        <dbReference type="ARBA" id="ARBA00022801"/>
    </source>
</evidence>
<dbReference type="InterPro" id="IPR036457">
    <property type="entry name" value="PPM-type-like_dom_sf"/>
</dbReference>
<dbReference type="InParanoid" id="A0A7J7C571"/>
<protein>
    <recommendedName>
        <fullName evidence="4">protein-serine/threonine phosphatase</fullName>
        <ecNumber evidence="4">3.1.3.16</ecNumber>
    </recommendedName>
</protein>
<dbReference type="GO" id="GO:0004722">
    <property type="term" value="F:protein serine/threonine phosphatase activity"/>
    <property type="evidence" value="ECO:0007669"/>
    <property type="project" value="UniProtKB-EC"/>
</dbReference>
<evidence type="ECO:0000256" key="5">
    <source>
        <dbReference type="ARBA" id="ARBA00022723"/>
    </source>
</evidence>
<keyword evidence="6" id="KW-0378">Hydrolase</keyword>
<dbReference type="InterPro" id="IPR015655">
    <property type="entry name" value="PP2C"/>
</dbReference>
<evidence type="ECO:0000256" key="10">
    <source>
        <dbReference type="ARBA" id="ARBA00047761"/>
    </source>
</evidence>
<dbReference type="SUPFAM" id="SSF81606">
    <property type="entry name" value="PP2C-like"/>
    <property type="match status" value="1"/>
</dbReference>
<dbReference type="Proteomes" id="UP000593562">
    <property type="component" value="Unassembled WGS sequence"/>
</dbReference>
<comment type="catalytic activity">
    <reaction evidence="11">
        <text>O-phospho-L-threonyl-[protein] + H2O = L-threonyl-[protein] + phosphate</text>
        <dbReference type="Rhea" id="RHEA:47004"/>
        <dbReference type="Rhea" id="RHEA-COMP:11060"/>
        <dbReference type="Rhea" id="RHEA-COMP:11605"/>
        <dbReference type="ChEBI" id="CHEBI:15377"/>
        <dbReference type="ChEBI" id="CHEBI:30013"/>
        <dbReference type="ChEBI" id="CHEBI:43474"/>
        <dbReference type="ChEBI" id="CHEBI:61977"/>
        <dbReference type="EC" id="3.1.3.16"/>
    </reaction>
</comment>
<comment type="cofactor">
    <cofactor evidence="1">
        <name>Mn(2+)</name>
        <dbReference type="ChEBI" id="CHEBI:29035"/>
    </cofactor>
</comment>
<keyword evidence="7" id="KW-0460">Magnesium</keyword>
<dbReference type="EC" id="3.1.3.16" evidence="4"/>
<evidence type="ECO:0000256" key="2">
    <source>
        <dbReference type="ARBA" id="ARBA00001946"/>
    </source>
</evidence>
<evidence type="ECO:0000256" key="3">
    <source>
        <dbReference type="ARBA" id="ARBA00006702"/>
    </source>
</evidence>
<keyword evidence="14" id="KW-1185">Reference proteome</keyword>